<keyword evidence="1" id="KW-0238">DNA-binding</keyword>
<reference evidence="1 2" key="1">
    <citation type="submission" date="2024-09" db="EMBL/GenBank/DDBJ databases">
        <authorList>
            <person name="Sun Q."/>
            <person name="Mori K."/>
        </authorList>
    </citation>
    <scope>NUCLEOTIDE SEQUENCE [LARGE SCALE GENOMIC DNA]</scope>
    <source>
        <strain evidence="1 2">CICC 11035S</strain>
    </source>
</reference>
<comment type="caution">
    <text evidence="1">The sequence shown here is derived from an EMBL/GenBank/DDBJ whole genome shotgun (WGS) entry which is preliminary data.</text>
</comment>
<name>A0ABV6SF11_9SPHN</name>
<dbReference type="EMBL" id="JBHLTM010000087">
    <property type="protein sequence ID" value="MFC0687556.1"/>
    <property type="molecule type" value="Genomic_DNA"/>
</dbReference>
<dbReference type="GO" id="GO:0003677">
    <property type="term" value="F:DNA binding"/>
    <property type="evidence" value="ECO:0007669"/>
    <property type="project" value="UniProtKB-KW"/>
</dbReference>
<organism evidence="1 2">
    <name type="scientific">Novosphingobium clariflavum</name>
    <dbReference type="NCBI Taxonomy" id="2029884"/>
    <lineage>
        <taxon>Bacteria</taxon>
        <taxon>Pseudomonadati</taxon>
        <taxon>Pseudomonadota</taxon>
        <taxon>Alphaproteobacteria</taxon>
        <taxon>Sphingomonadales</taxon>
        <taxon>Sphingomonadaceae</taxon>
        <taxon>Novosphingobium</taxon>
    </lineage>
</organism>
<proteinExistence type="predicted"/>
<dbReference type="Proteomes" id="UP001589858">
    <property type="component" value="Unassembled WGS sequence"/>
</dbReference>
<evidence type="ECO:0000313" key="1">
    <source>
        <dbReference type="EMBL" id="MFC0687556.1"/>
    </source>
</evidence>
<sequence length="119" mass="12861">MTLFGYQDLGLENNAVLHYSCGDMEVMTMTTLSVTARGQVTFRKDVLKHLGIRPGGKIRLDLLPDGRAELKADQPDGSWDDLRNFFAGKTNGARLTIDETNDAIAEAGAAAGMAGMDKK</sequence>
<keyword evidence="2" id="KW-1185">Reference proteome</keyword>
<evidence type="ECO:0000313" key="2">
    <source>
        <dbReference type="Proteomes" id="UP001589858"/>
    </source>
</evidence>
<accession>A0ABV6SF11</accession>
<dbReference type="RefSeq" id="WP_379489444.1">
    <property type="nucleotide sequence ID" value="NZ_JAPCWC010000055.1"/>
</dbReference>
<protein>
    <submittedName>
        <fullName evidence="1">AbrB/MazE/SpoVT family DNA-binding domain-containing protein</fullName>
    </submittedName>
</protein>
<gene>
    <name evidence="1" type="ORF">ACFFF8_23480</name>
</gene>